<dbReference type="InterPro" id="IPR009908">
    <property type="entry name" value="Methylamine_util_MauE"/>
</dbReference>
<comment type="caution">
    <text evidence="7">The sequence shown here is derived from an EMBL/GenBank/DDBJ whole genome shotgun (WGS) entry which is preliminary data.</text>
</comment>
<sequence>MKYLILLLRWVVGVLFIFSGLVKTIDPIGFSIKLEEYFSASVFNMPFLEAYALPIATFFVIFEIVLGVLLILGIYRKFTLWSLLGLIVFFTFLTFYSAYFNKVTDCGCFGDAISLEPWESFTKDVILLVLILILWAGRKHIKPMLAKPLGKYVTAAALIASIFIAYQGIFHLPIKDFRAYAVGNNITEGMKSAEELGLETTQIQMIYHLRNKLNKQKVRLTEEEYLGNKNYWSGGTPWEIEKTEDRIVKKGYEPPISDFMIDCGDEGDKTEHYLEVDKLMFVVTSIPAKASEKGTDKINALVDNLKGSDIEVLSLSPYAIETNGVPNCFMDPVTLKTMIRANPGILLLKKGTVVGKYNWNDIPNAAEVQKILN</sequence>
<evidence type="ECO:0000256" key="5">
    <source>
        <dbReference type="SAM" id="Phobius"/>
    </source>
</evidence>
<dbReference type="EMBL" id="JANCMU010000002">
    <property type="protein sequence ID" value="MDG4945909.1"/>
    <property type="molecule type" value="Genomic_DNA"/>
</dbReference>
<accession>A0A9X4N2V1</accession>
<dbReference type="RefSeq" id="WP_304420443.1">
    <property type="nucleotide sequence ID" value="NZ_JANCMU010000002.1"/>
</dbReference>
<dbReference type="AlphaFoldDB" id="A0A9X4N2V1"/>
<feature type="transmembrane region" description="Helical" evidence="5">
    <location>
        <begin position="149"/>
        <end position="169"/>
    </location>
</feature>
<evidence type="ECO:0000256" key="2">
    <source>
        <dbReference type="ARBA" id="ARBA00022692"/>
    </source>
</evidence>
<evidence type="ECO:0000259" key="6">
    <source>
        <dbReference type="Pfam" id="PF07291"/>
    </source>
</evidence>
<dbReference type="NCBIfam" id="NF045576">
    <property type="entry name" value="BT_3928_fam"/>
    <property type="match status" value="1"/>
</dbReference>
<keyword evidence="4 5" id="KW-0472">Membrane</keyword>
<reference evidence="7" key="1">
    <citation type="submission" date="2022-07" db="EMBL/GenBank/DDBJ databases">
        <title>Description and genome-wide analysis of Profundicola chukchiensis gen. nov., sp. nov., marine bacteria isolated from bottom sediments of the Chukchi Sea.</title>
        <authorList>
            <person name="Romanenko L."/>
            <person name="Otstavnykh N."/>
            <person name="Kurilenko V."/>
            <person name="Eremeev V."/>
            <person name="Velansky P."/>
            <person name="Mikhailov V."/>
            <person name="Isaeva M."/>
        </authorList>
    </citation>
    <scope>NUCLEOTIDE SEQUENCE</scope>
    <source>
        <strain evidence="7">KMM 9713</strain>
    </source>
</reference>
<evidence type="ECO:0000256" key="4">
    <source>
        <dbReference type="ARBA" id="ARBA00023136"/>
    </source>
</evidence>
<evidence type="ECO:0000313" key="7">
    <source>
        <dbReference type="EMBL" id="MDG4945909.1"/>
    </source>
</evidence>
<keyword evidence="8" id="KW-1185">Reference proteome</keyword>
<gene>
    <name evidence="7" type="ORF">NMK71_05740</name>
</gene>
<feature type="transmembrane region" description="Helical" evidence="5">
    <location>
        <begin position="120"/>
        <end position="137"/>
    </location>
</feature>
<dbReference type="GO" id="GO:0030416">
    <property type="term" value="P:methylamine metabolic process"/>
    <property type="evidence" value="ECO:0007669"/>
    <property type="project" value="InterPro"/>
</dbReference>
<dbReference type="GO" id="GO:0016020">
    <property type="term" value="C:membrane"/>
    <property type="evidence" value="ECO:0007669"/>
    <property type="project" value="UniProtKB-SubCell"/>
</dbReference>
<feature type="transmembrane region" description="Helical" evidence="5">
    <location>
        <begin position="78"/>
        <end position="100"/>
    </location>
</feature>
<name>A0A9X4N2V1_9FLAO</name>
<feature type="transmembrane region" description="Helical" evidence="5">
    <location>
        <begin position="48"/>
        <end position="71"/>
    </location>
</feature>
<comment type="subcellular location">
    <subcellularLocation>
        <location evidence="1">Membrane</location>
        <topology evidence="1">Multi-pass membrane protein</topology>
    </subcellularLocation>
</comment>
<evidence type="ECO:0000313" key="8">
    <source>
        <dbReference type="Proteomes" id="UP001152599"/>
    </source>
</evidence>
<evidence type="ECO:0000256" key="1">
    <source>
        <dbReference type="ARBA" id="ARBA00004141"/>
    </source>
</evidence>
<organism evidence="7 8">
    <name type="scientific">Profundicola chukchiensis</name>
    <dbReference type="NCBI Taxonomy" id="2961959"/>
    <lineage>
        <taxon>Bacteria</taxon>
        <taxon>Pseudomonadati</taxon>
        <taxon>Bacteroidota</taxon>
        <taxon>Flavobacteriia</taxon>
        <taxon>Flavobacteriales</taxon>
        <taxon>Weeksellaceae</taxon>
        <taxon>Profundicola</taxon>
    </lineage>
</organism>
<keyword evidence="2 5" id="KW-0812">Transmembrane</keyword>
<feature type="domain" description="Methylamine utilisation protein MauE" evidence="6">
    <location>
        <begin position="1"/>
        <end position="135"/>
    </location>
</feature>
<evidence type="ECO:0000256" key="3">
    <source>
        <dbReference type="ARBA" id="ARBA00022989"/>
    </source>
</evidence>
<protein>
    <submittedName>
        <fullName evidence="7">DoxX family protein</fullName>
    </submittedName>
</protein>
<proteinExistence type="predicted"/>
<dbReference type="Proteomes" id="UP001152599">
    <property type="component" value="Unassembled WGS sequence"/>
</dbReference>
<keyword evidence="3 5" id="KW-1133">Transmembrane helix</keyword>
<dbReference type="Pfam" id="PF07291">
    <property type="entry name" value="MauE"/>
    <property type="match status" value="1"/>
</dbReference>